<dbReference type="PANTHER" id="PTHR46872">
    <property type="entry name" value="DNA BINDING PROTEIN"/>
    <property type="match status" value="1"/>
</dbReference>
<dbReference type="AlphaFoldDB" id="A0A843UI90"/>
<evidence type="ECO:0000256" key="1">
    <source>
        <dbReference type="SAM" id="MobiDB-lite"/>
    </source>
</evidence>
<evidence type="ECO:0000313" key="2">
    <source>
        <dbReference type="EMBL" id="MQL81580.1"/>
    </source>
</evidence>
<protein>
    <submittedName>
        <fullName evidence="2">Uncharacterized protein</fullName>
    </submittedName>
</protein>
<reference evidence="2" key="1">
    <citation type="submission" date="2017-07" db="EMBL/GenBank/DDBJ databases">
        <title>Taro Niue Genome Assembly and Annotation.</title>
        <authorList>
            <person name="Atibalentja N."/>
            <person name="Keating K."/>
            <person name="Fields C.J."/>
        </authorList>
    </citation>
    <scope>NUCLEOTIDE SEQUENCE</scope>
    <source>
        <strain evidence="2">Niue_2</strain>
        <tissue evidence="2">Leaf</tissue>
    </source>
</reference>
<accession>A0A843UI90</accession>
<sequence length="705" mass="78762">LTAGRGFASFPPEPEPESAACNQELSAFQKEGGRVQESPVAKPLIVAVPMIQTLLWSDRNSGDVVDPRRIIHRLSAPIDPPESPLNGLVERELRVLFDKMSTSEDLPFRVKAGPRPGEEHILCCDVLVEWVRLLLRAVGADAVWCTRVERLVYKVMFDFFTNLCAGGVLRNIRRIGGPVGVGKGPSVPRIPHCNLEQDGLPETLMWLKEVARQPLMALMAGTPQEWHRWWTKNVTIINQQNLLQDGGHGLDLNVSPYEVRLEDTFAYFYNMAISVRGALLMRKKDSLLIEDFPYNQRSISRLSGSSKGLSMRLVGIHPELSTPPPLSFHSSSRVLRRSQSASRTRFEAAVGSLPAQLKKRRRHYLHGTSIATARISPKNVDPSLDENQHIRSQKCSISSHGVLEHQKRRKSNVPPSLKLSNAKRKRVPVGPAFQADVPEWKAPSCLPHLSGDDALNDIRKSSTQIWPMKGDFQEAGLETAGKGRSDFCVCLSPGSVDCVRHHIKQSRVSLSLDLGEAFNDLGFKDMGEEVACSWTLDEQTIFGALVKLNSLSENKSFLGPALKFFGSKSRQDIVSYYFNVFVLRRTAIRTRLTDGDADSDDDEYDLDLHENLYPRVFYRSKEWPSRGTLPVRCPPPVCRLRAMYFLPGQRTASLISSPWRCSAQFPSGSGEAALWLDCSAMGLPEAWEIASIWITCLQLSFPESN</sequence>
<dbReference type="OrthoDB" id="1938526at2759"/>
<gene>
    <name evidence="2" type="ORF">Taro_014046</name>
</gene>
<proteinExistence type="predicted"/>
<comment type="caution">
    <text evidence="2">The sequence shown here is derived from an EMBL/GenBank/DDBJ whole genome shotgun (WGS) entry which is preliminary data.</text>
</comment>
<dbReference type="EMBL" id="NMUH01000575">
    <property type="protein sequence ID" value="MQL81580.1"/>
    <property type="molecule type" value="Genomic_DNA"/>
</dbReference>
<name>A0A843UI90_COLES</name>
<evidence type="ECO:0000313" key="3">
    <source>
        <dbReference type="Proteomes" id="UP000652761"/>
    </source>
</evidence>
<organism evidence="2 3">
    <name type="scientific">Colocasia esculenta</name>
    <name type="common">Wild taro</name>
    <name type="synonym">Arum esculentum</name>
    <dbReference type="NCBI Taxonomy" id="4460"/>
    <lineage>
        <taxon>Eukaryota</taxon>
        <taxon>Viridiplantae</taxon>
        <taxon>Streptophyta</taxon>
        <taxon>Embryophyta</taxon>
        <taxon>Tracheophyta</taxon>
        <taxon>Spermatophyta</taxon>
        <taxon>Magnoliopsida</taxon>
        <taxon>Liliopsida</taxon>
        <taxon>Araceae</taxon>
        <taxon>Aroideae</taxon>
        <taxon>Colocasieae</taxon>
        <taxon>Colocasia</taxon>
    </lineage>
</organism>
<dbReference type="PANTHER" id="PTHR46872:SF10">
    <property type="entry name" value="MYB-LIKE DOMAIN-CONTAINING PROTEIN"/>
    <property type="match status" value="1"/>
</dbReference>
<feature type="region of interest" description="Disordered" evidence="1">
    <location>
        <begin position="400"/>
        <end position="425"/>
    </location>
</feature>
<feature type="non-terminal residue" evidence="2">
    <location>
        <position position="705"/>
    </location>
</feature>
<dbReference type="Proteomes" id="UP000652761">
    <property type="component" value="Unassembled WGS sequence"/>
</dbReference>
<keyword evidence="3" id="KW-1185">Reference proteome</keyword>